<evidence type="ECO:0008006" key="3">
    <source>
        <dbReference type="Google" id="ProtNLM"/>
    </source>
</evidence>
<reference evidence="1 2" key="1">
    <citation type="submission" date="2017-03" db="EMBL/GenBank/DDBJ databases">
        <title>Lifting the veil on microbial sulfur biogeochemistry in mining wastewaters.</title>
        <authorList>
            <person name="Kantor R.S."/>
            <person name="Colenbrander Nelson T."/>
            <person name="Marshall S."/>
            <person name="Bennett D."/>
            <person name="Apte S."/>
            <person name="Camacho D."/>
            <person name="Thomas B.C."/>
            <person name="Warren L.A."/>
            <person name="Banfield J.F."/>
        </authorList>
    </citation>
    <scope>NUCLEOTIDE SEQUENCE [LARGE SCALE GENOMIC DNA]</scope>
    <source>
        <strain evidence="1">32-69-9</strain>
    </source>
</reference>
<evidence type="ECO:0000313" key="2">
    <source>
        <dbReference type="Proteomes" id="UP000215595"/>
    </source>
</evidence>
<organism evidence="1 2">
    <name type="scientific">Brevundimonas subvibrioides</name>
    <dbReference type="NCBI Taxonomy" id="74313"/>
    <lineage>
        <taxon>Bacteria</taxon>
        <taxon>Pseudomonadati</taxon>
        <taxon>Pseudomonadota</taxon>
        <taxon>Alphaproteobacteria</taxon>
        <taxon>Caulobacterales</taxon>
        <taxon>Caulobacteraceae</taxon>
        <taxon>Brevundimonas</taxon>
    </lineage>
</organism>
<sequence length="67" mass="7822">MNDIVRDTLIAKIAQLPDERVAEIMTFVDFVRAQEEHRALVRDCLRASEPAFAKVWDNEEDDIYNDL</sequence>
<gene>
    <name evidence="1" type="ORF">B7Z01_01145</name>
</gene>
<protein>
    <recommendedName>
        <fullName evidence="3">Toxin-antitoxin system, antitoxin component, Xre family protein</fullName>
    </recommendedName>
</protein>
<accession>A0A258FVE8</accession>
<dbReference type="EMBL" id="NCEB01000002">
    <property type="protein sequence ID" value="OYX35948.1"/>
    <property type="molecule type" value="Genomic_DNA"/>
</dbReference>
<name>A0A258FVE8_9CAUL</name>
<dbReference type="AlphaFoldDB" id="A0A258FVE8"/>
<comment type="caution">
    <text evidence="1">The sequence shown here is derived from an EMBL/GenBank/DDBJ whole genome shotgun (WGS) entry which is preliminary data.</text>
</comment>
<dbReference type="Proteomes" id="UP000215595">
    <property type="component" value="Unassembled WGS sequence"/>
</dbReference>
<evidence type="ECO:0000313" key="1">
    <source>
        <dbReference type="EMBL" id="OYX35948.1"/>
    </source>
</evidence>
<proteinExistence type="predicted"/>